<dbReference type="PROSITE" id="PS51257">
    <property type="entry name" value="PROKAR_LIPOPROTEIN"/>
    <property type="match status" value="1"/>
</dbReference>
<feature type="compositionally biased region" description="Low complexity" evidence="1">
    <location>
        <begin position="371"/>
        <end position="381"/>
    </location>
</feature>
<feature type="compositionally biased region" description="Acidic residues" evidence="1">
    <location>
        <begin position="436"/>
        <end position="447"/>
    </location>
</feature>
<evidence type="ECO:0000313" key="3">
    <source>
        <dbReference type="Proteomes" id="UP000733611"/>
    </source>
</evidence>
<dbReference type="EMBL" id="JAHLFE010000035">
    <property type="protein sequence ID" value="MBU3843612.1"/>
    <property type="molecule type" value="Genomic_DNA"/>
</dbReference>
<evidence type="ECO:0000313" key="2">
    <source>
        <dbReference type="EMBL" id="MBU3843612.1"/>
    </source>
</evidence>
<protein>
    <submittedName>
        <fullName evidence="2">Uncharacterized protein</fullName>
    </submittedName>
</protein>
<feature type="compositionally biased region" description="Basic and acidic residues" evidence="1">
    <location>
        <begin position="522"/>
        <end position="531"/>
    </location>
</feature>
<sequence length="564" mass="61022">MSVNGKNLLPVSGASLSCVRGETAAPTAALATAAPAAAASAIAATATAADAATTSATTKPAASCASAPTLSSAPAPTLPASSSVAPASQVSTRAHAPLSAKKQSSSLLTSLLLPAKATLRLTAIAPLGVALVLSGCSIEQSDNAEAKIEVTKEVKNPEEMTPVERFIYDCDQCVLGDISKLSELITTYHSTYTRSNEYTPDSFLYQHIEPTQAFERCAQKAMLEGDRTGFDNMIIRPGRVARIARYFYAQDDATQGAFWLQRIINTQGENHGFEVAGRIFIQDMRTIDVGVRLLEQSARLGNRNARQMLMGLMNPGSSYYQEITRNAPQNDDMEENEALQQQKELQSLEKERAERRAARRQARIERHERQSQANRAQAQANIEALSQRTYTDDADANATSDSDAFLESEDKSDLDLGRSVAPASRYTQAPRSATPNDDDDDDAEYDEDEDIDSIEAALHSNDAELNTPLSLYEHNAPAAAATATASDRKQRSTQSVPLTPQQRNRMQHQERLKALEALSQEATKRVHERNMLRSKSNSLGTTLQRNGGSTAPAATATQNKAPHN</sequence>
<feature type="region of interest" description="Disordered" evidence="1">
    <location>
        <begin position="476"/>
        <end position="564"/>
    </location>
</feature>
<feature type="compositionally biased region" description="Low complexity" evidence="1">
    <location>
        <begin position="476"/>
        <end position="485"/>
    </location>
</feature>
<feature type="compositionally biased region" description="Polar residues" evidence="1">
    <location>
        <begin position="555"/>
        <end position="564"/>
    </location>
</feature>
<feature type="compositionally biased region" description="Polar residues" evidence="1">
    <location>
        <begin position="425"/>
        <end position="435"/>
    </location>
</feature>
<feature type="compositionally biased region" description="Basic and acidic residues" evidence="1">
    <location>
        <begin position="346"/>
        <end position="370"/>
    </location>
</feature>
<feature type="region of interest" description="Disordered" evidence="1">
    <location>
        <begin position="330"/>
        <end position="447"/>
    </location>
</feature>
<reference evidence="2" key="1">
    <citation type="journal article" date="2021" name="PeerJ">
        <title>Extensive microbial diversity within the chicken gut microbiome revealed by metagenomics and culture.</title>
        <authorList>
            <person name="Gilroy R."/>
            <person name="Ravi A."/>
            <person name="Getino M."/>
            <person name="Pursley I."/>
            <person name="Horton D.L."/>
            <person name="Alikhan N.F."/>
            <person name="Baker D."/>
            <person name="Gharbi K."/>
            <person name="Hall N."/>
            <person name="Watson M."/>
            <person name="Adriaenssens E.M."/>
            <person name="Foster-Nyarko E."/>
            <person name="Jarju S."/>
            <person name="Secka A."/>
            <person name="Antonio M."/>
            <person name="Oren A."/>
            <person name="Chaudhuri R.R."/>
            <person name="La Ragione R."/>
            <person name="Hildebrand F."/>
            <person name="Pallen M.J."/>
        </authorList>
    </citation>
    <scope>NUCLEOTIDE SEQUENCE</scope>
    <source>
        <strain evidence="2">378</strain>
    </source>
</reference>
<organism evidence="2 3">
    <name type="scientific">Candidatus Anaerobiospirillum pullicola</name>
    <dbReference type="NCBI Taxonomy" id="2838451"/>
    <lineage>
        <taxon>Bacteria</taxon>
        <taxon>Pseudomonadati</taxon>
        <taxon>Pseudomonadota</taxon>
        <taxon>Gammaproteobacteria</taxon>
        <taxon>Aeromonadales</taxon>
        <taxon>Succinivibrionaceae</taxon>
        <taxon>Anaerobiospirillum</taxon>
    </lineage>
</organism>
<name>A0A948WYJ8_9GAMM</name>
<comment type="caution">
    <text evidence="2">The sequence shown here is derived from an EMBL/GenBank/DDBJ whole genome shotgun (WGS) entry which is preliminary data.</text>
</comment>
<feature type="compositionally biased region" description="Polar residues" evidence="1">
    <location>
        <begin position="533"/>
        <end position="549"/>
    </location>
</feature>
<dbReference type="AlphaFoldDB" id="A0A948WYJ8"/>
<evidence type="ECO:0000256" key="1">
    <source>
        <dbReference type="SAM" id="MobiDB-lite"/>
    </source>
</evidence>
<feature type="compositionally biased region" description="Polar residues" evidence="1">
    <location>
        <begin position="492"/>
        <end position="504"/>
    </location>
</feature>
<dbReference type="Proteomes" id="UP000733611">
    <property type="component" value="Unassembled WGS sequence"/>
</dbReference>
<proteinExistence type="predicted"/>
<accession>A0A948WYJ8</accession>
<gene>
    <name evidence="2" type="ORF">H9847_01880</name>
</gene>
<reference evidence="2" key="2">
    <citation type="submission" date="2021-04" db="EMBL/GenBank/DDBJ databases">
        <authorList>
            <person name="Gilroy R."/>
        </authorList>
    </citation>
    <scope>NUCLEOTIDE SEQUENCE</scope>
    <source>
        <strain evidence="2">378</strain>
    </source>
</reference>